<accession>A0A8J3K2C7</accession>
<protein>
    <recommendedName>
        <fullName evidence="4">Sap-like sulfolipid-1-addressing protein</fullName>
    </recommendedName>
</protein>
<sequence length="224" mass="23272">MGGAVAGVVPYALGVAASPLPIIAVILVLFSDRARIAGPAFLAGALAGVIAVGAAVYILTGYGYLEGEHQGGTVSQVVRIGLGLVLLYAAWMHLVRHRRANGQHAMPKWMASADRWSPVKAAILALLMYGVDPKNLALCVGAAKSLAASSTVVAMVALSIFAVLACLPVAVPVVLYLAGGDRAARHLDRLKTWLSKHHLLVMAGLLLVFGILLISHGLRGILAH</sequence>
<evidence type="ECO:0000256" key="1">
    <source>
        <dbReference type="SAM" id="Phobius"/>
    </source>
</evidence>
<feature type="transmembrane region" description="Helical" evidence="1">
    <location>
        <begin position="152"/>
        <end position="178"/>
    </location>
</feature>
<reference evidence="2 3" key="1">
    <citation type="submission" date="2021-01" db="EMBL/GenBank/DDBJ databases">
        <title>Whole genome shotgun sequence of Catellatospora chokoriensis NBRC 107358.</title>
        <authorList>
            <person name="Komaki H."/>
            <person name="Tamura T."/>
        </authorList>
    </citation>
    <scope>NUCLEOTIDE SEQUENCE [LARGE SCALE GENOMIC DNA]</scope>
    <source>
        <strain evidence="2 3">NBRC 107358</strain>
    </source>
</reference>
<keyword evidence="1" id="KW-1133">Transmembrane helix</keyword>
<keyword evidence="1" id="KW-0472">Membrane</keyword>
<evidence type="ECO:0000313" key="2">
    <source>
        <dbReference type="EMBL" id="GIF89445.1"/>
    </source>
</evidence>
<feature type="transmembrane region" description="Helical" evidence="1">
    <location>
        <begin position="12"/>
        <end position="30"/>
    </location>
</feature>
<organism evidence="2 3">
    <name type="scientific">Catellatospora chokoriensis</name>
    <dbReference type="NCBI Taxonomy" id="310353"/>
    <lineage>
        <taxon>Bacteria</taxon>
        <taxon>Bacillati</taxon>
        <taxon>Actinomycetota</taxon>
        <taxon>Actinomycetes</taxon>
        <taxon>Micromonosporales</taxon>
        <taxon>Micromonosporaceae</taxon>
        <taxon>Catellatospora</taxon>
    </lineage>
</organism>
<name>A0A8J3K2C7_9ACTN</name>
<feature type="transmembrane region" description="Helical" evidence="1">
    <location>
        <begin position="77"/>
        <end position="95"/>
    </location>
</feature>
<feature type="transmembrane region" description="Helical" evidence="1">
    <location>
        <begin position="42"/>
        <end position="65"/>
    </location>
</feature>
<dbReference type="Pfam" id="PF11139">
    <property type="entry name" value="SfLAP"/>
    <property type="match status" value="1"/>
</dbReference>
<proteinExistence type="predicted"/>
<dbReference type="AlphaFoldDB" id="A0A8J3K2C7"/>
<gene>
    <name evidence="2" type="ORF">Cch02nite_28890</name>
</gene>
<dbReference type="InterPro" id="IPR021315">
    <property type="entry name" value="Gap/Sap"/>
</dbReference>
<feature type="transmembrane region" description="Helical" evidence="1">
    <location>
        <begin position="199"/>
        <end position="218"/>
    </location>
</feature>
<evidence type="ECO:0008006" key="4">
    <source>
        <dbReference type="Google" id="ProtNLM"/>
    </source>
</evidence>
<dbReference type="EMBL" id="BONG01000015">
    <property type="protein sequence ID" value="GIF89445.1"/>
    <property type="molecule type" value="Genomic_DNA"/>
</dbReference>
<dbReference type="Proteomes" id="UP000619293">
    <property type="component" value="Unassembled WGS sequence"/>
</dbReference>
<evidence type="ECO:0000313" key="3">
    <source>
        <dbReference type="Proteomes" id="UP000619293"/>
    </source>
</evidence>
<dbReference type="RefSeq" id="WP_191839187.1">
    <property type="nucleotide sequence ID" value="NZ_BAAALB010000006.1"/>
</dbReference>
<comment type="caution">
    <text evidence="2">The sequence shown here is derived from an EMBL/GenBank/DDBJ whole genome shotgun (WGS) entry which is preliminary data.</text>
</comment>
<keyword evidence="1" id="KW-0812">Transmembrane</keyword>
<keyword evidence="3" id="KW-1185">Reference proteome</keyword>